<comment type="catalytic activity">
    <reaction evidence="8 9">
        <text>N-acetyl-L-glutamate + ATP = N-acetyl-L-glutamyl 5-phosphate + ADP</text>
        <dbReference type="Rhea" id="RHEA:14629"/>
        <dbReference type="ChEBI" id="CHEBI:30616"/>
        <dbReference type="ChEBI" id="CHEBI:44337"/>
        <dbReference type="ChEBI" id="CHEBI:57936"/>
        <dbReference type="ChEBI" id="CHEBI:456216"/>
        <dbReference type="EC" id="2.7.2.8"/>
    </reaction>
</comment>
<dbReference type="Pfam" id="PF00696">
    <property type="entry name" value="AA_kinase"/>
    <property type="match status" value="1"/>
</dbReference>
<evidence type="ECO:0000256" key="9">
    <source>
        <dbReference type="HAMAP-Rule" id="MF_00082"/>
    </source>
</evidence>
<dbReference type="FunFam" id="3.40.1160.10:FF:000004">
    <property type="entry name" value="Acetylglutamate kinase"/>
    <property type="match status" value="1"/>
</dbReference>
<dbReference type="GO" id="GO:0005524">
    <property type="term" value="F:ATP binding"/>
    <property type="evidence" value="ECO:0007669"/>
    <property type="project" value="UniProtKB-UniRule"/>
</dbReference>
<dbReference type="EMBL" id="BAHD01000034">
    <property type="protein sequence ID" value="GAB96257.1"/>
    <property type="molecule type" value="Genomic_DNA"/>
</dbReference>
<evidence type="ECO:0000256" key="8">
    <source>
        <dbReference type="ARBA" id="ARBA00048141"/>
    </source>
</evidence>
<keyword evidence="4 9" id="KW-0808">Transferase</keyword>
<dbReference type="GO" id="GO:0003991">
    <property type="term" value="F:acetylglutamate kinase activity"/>
    <property type="evidence" value="ECO:0007669"/>
    <property type="project" value="UniProtKB-UniRule"/>
</dbReference>
<dbReference type="HAMAP" id="MF_00082">
    <property type="entry name" value="ArgB"/>
    <property type="match status" value="1"/>
</dbReference>
<dbReference type="InterPro" id="IPR037528">
    <property type="entry name" value="ArgB"/>
</dbReference>
<accession>K6WVZ1</accession>
<evidence type="ECO:0000256" key="7">
    <source>
        <dbReference type="ARBA" id="ARBA00022840"/>
    </source>
</evidence>
<dbReference type="Gene3D" id="3.40.1160.10">
    <property type="entry name" value="Acetylglutamate kinase-like"/>
    <property type="match status" value="1"/>
</dbReference>
<evidence type="ECO:0000256" key="10">
    <source>
        <dbReference type="SAM" id="MobiDB-lite"/>
    </source>
</evidence>
<reference evidence="12 13" key="1">
    <citation type="submission" date="2012-08" db="EMBL/GenBank/DDBJ databases">
        <title>Whole genome shotgun sequence of Kineosphaera limosa NBRC 100340.</title>
        <authorList>
            <person name="Yoshida I."/>
            <person name="Isaki S."/>
            <person name="Hosoyama A."/>
            <person name="Tsuchikane K."/>
            <person name="Katsumata H."/>
            <person name="Ando Y."/>
            <person name="Ohji S."/>
            <person name="Hamada M."/>
            <person name="Tamura T."/>
            <person name="Yamazoe A."/>
            <person name="Yamazaki S."/>
            <person name="Fujita N."/>
        </authorList>
    </citation>
    <scope>NUCLEOTIDE SEQUENCE [LARGE SCALE GENOMIC DNA]</scope>
    <source>
        <strain evidence="12 13">NBRC 100340</strain>
    </source>
</reference>
<comment type="caution">
    <text evidence="12">The sequence shown here is derived from an EMBL/GenBank/DDBJ whole genome shotgun (WGS) entry which is preliminary data.</text>
</comment>
<dbReference type="PANTHER" id="PTHR23342:SF0">
    <property type="entry name" value="N-ACETYLGLUTAMATE SYNTHASE, MITOCHONDRIAL"/>
    <property type="match status" value="1"/>
</dbReference>
<dbReference type="InterPro" id="IPR001048">
    <property type="entry name" value="Asp/Glu/Uridylate_kinase"/>
</dbReference>
<proteinExistence type="inferred from homology"/>
<evidence type="ECO:0000313" key="13">
    <source>
        <dbReference type="Proteomes" id="UP000008366"/>
    </source>
</evidence>
<dbReference type="PRINTS" id="PR00474">
    <property type="entry name" value="GLU5KINASE"/>
</dbReference>
<keyword evidence="5 9" id="KW-0547">Nucleotide-binding</keyword>
<feature type="region of interest" description="Disordered" evidence="10">
    <location>
        <begin position="298"/>
        <end position="318"/>
    </location>
</feature>
<feature type="domain" description="Aspartate/glutamate/uridylate kinase" evidence="11">
    <location>
        <begin position="34"/>
        <end position="276"/>
    </location>
</feature>
<feature type="binding site" evidence="9">
    <location>
        <begin position="73"/>
        <end position="74"/>
    </location>
    <ligand>
        <name>substrate</name>
    </ligand>
</feature>
<dbReference type="SUPFAM" id="SSF53633">
    <property type="entry name" value="Carbamate kinase-like"/>
    <property type="match status" value="1"/>
</dbReference>
<feature type="site" description="Transition state stabilizer" evidence="9">
    <location>
        <position position="257"/>
    </location>
</feature>
<keyword evidence="13" id="KW-1185">Reference proteome</keyword>
<comment type="subcellular location">
    <subcellularLocation>
        <location evidence="9">Cytoplasm</location>
    </subcellularLocation>
</comment>
<dbReference type="PANTHER" id="PTHR23342">
    <property type="entry name" value="N-ACETYLGLUTAMATE SYNTHASE"/>
    <property type="match status" value="1"/>
</dbReference>
<dbReference type="InterPro" id="IPR004662">
    <property type="entry name" value="AcgluKinase_fam"/>
</dbReference>
<dbReference type="CDD" id="cd04250">
    <property type="entry name" value="AAK_NAGK-C"/>
    <property type="match status" value="1"/>
</dbReference>
<dbReference type="eggNOG" id="COG0548">
    <property type="taxonomic scope" value="Bacteria"/>
</dbReference>
<evidence type="ECO:0000256" key="6">
    <source>
        <dbReference type="ARBA" id="ARBA00022777"/>
    </source>
</evidence>
<evidence type="ECO:0000256" key="1">
    <source>
        <dbReference type="ARBA" id="ARBA00004828"/>
    </source>
</evidence>
<comment type="pathway">
    <text evidence="1 9">Amino-acid biosynthesis; L-arginine biosynthesis; N(2)-acetyl-L-ornithine from L-glutamate: step 2/4.</text>
</comment>
<comment type="function">
    <text evidence="9">Catalyzes the ATP-dependent phosphorylation of N-acetyl-L-glutamate.</text>
</comment>
<keyword evidence="6 9" id="KW-0418">Kinase</keyword>
<dbReference type="InterPro" id="IPR001057">
    <property type="entry name" value="Glu/AcGlu_kinase"/>
</dbReference>
<dbReference type="STRING" id="1184609.KILIM_034_00060"/>
<dbReference type="RefSeq" id="WP_006592789.1">
    <property type="nucleotide sequence ID" value="NZ_BAHD01000034.1"/>
</dbReference>
<organism evidence="12 13">
    <name type="scientific">Kineosphaera limosa NBRC 100340</name>
    <dbReference type="NCBI Taxonomy" id="1184609"/>
    <lineage>
        <taxon>Bacteria</taxon>
        <taxon>Bacillati</taxon>
        <taxon>Actinomycetota</taxon>
        <taxon>Actinomycetes</taxon>
        <taxon>Micrococcales</taxon>
        <taxon>Dermatophilaceae</taxon>
        <taxon>Kineosphaera</taxon>
    </lineage>
</organism>
<dbReference type="InterPro" id="IPR041727">
    <property type="entry name" value="NAGK-C"/>
</dbReference>
<comment type="similarity">
    <text evidence="9">Belongs to the acetylglutamate kinase family. ArgB subfamily.</text>
</comment>
<dbReference type="EC" id="2.7.2.8" evidence="9"/>
<dbReference type="NCBIfam" id="TIGR00761">
    <property type="entry name" value="argB"/>
    <property type="match status" value="1"/>
</dbReference>
<dbReference type="Proteomes" id="UP000008366">
    <property type="component" value="Unassembled WGS sequence"/>
</dbReference>
<evidence type="ECO:0000256" key="4">
    <source>
        <dbReference type="ARBA" id="ARBA00022679"/>
    </source>
</evidence>
<evidence type="ECO:0000256" key="3">
    <source>
        <dbReference type="ARBA" id="ARBA00022605"/>
    </source>
</evidence>
<evidence type="ECO:0000313" key="12">
    <source>
        <dbReference type="EMBL" id="GAB96257.1"/>
    </source>
</evidence>
<dbReference type="OrthoDB" id="9803155at2"/>
<protein>
    <recommendedName>
        <fullName evidence="9">Acetylglutamate kinase</fullName>
        <ecNumber evidence="9">2.7.2.8</ecNumber>
    </recommendedName>
    <alternativeName>
        <fullName evidence="9">N-acetyl-L-glutamate 5-phosphotransferase</fullName>
    </alternativeName>
    <alternativeName>
        <fullName evidence="9">NAG kinase</fullName>
        <shortName evidence="9">NAGK</shortName>
    </alternativeName>
</protein>
<sequence length="318" mass="33169">MSSATTGTSQQAAADKAATLVEALPWLERFRGAIVVLKYGGNAMVRQDLKEAFAQDIAFLRYAGLRPVVVHGGGPQIGSMLTRLGIHSEFRGGLRVTTPEAMDVVRMVLVGQVGRELVGLLNRHGPIAVGLSGEDAHLFGARRRGTLVDGTPVDLGLVGDVERVDPSAIHDLLDAGRVPVVSTIARDLDDDTAVLNVNADTAAAALAAALDARKLVMLTDVEGIYANWPDRDSLLSKLPVAQARGMLATIDAGMAPKLEACIRAVDSGVGQAHVIDGRVAHAVLLEVFTDSGIGTMVLPDGPAESGSDTQPDVQGGHS</sequence>
<feature type="binding site" evidence="9">
    <location>
        <position position="196"/>
    </location>
    <ligand>
        <name>substrate</name>
    </ligand>
</feature>
<dbReference type="GO" id="GO:0042450">
    <property type="term" value="P:L-arginine biosynthetic process via ornithine"/>
    <property type="evidence" value="ECO:0007669"/>
    <property type="project" value="UniProtKB-UniRule"/>
</dbReference>
<dbReference type="GO" id="GO:0005737">
    <property type="term" value="C:cytoplasm"/>
    <property type="evidence" value="ECO:0007669"/>
    <property type="project" value="UniProtKB-SubCell"/>
</dbReference>
<evidence type="ECO:0000259" key="11">
    <source>
        <dbReference type="Pfam" id="PF00696"/>
    </source>
</evidence>
<gene>
    <name evidence="9 12" type="primary">argB</name>
    <name evidence="12" type="ORF">KILIM_034_00060</name>
</gene>
<dbReference type="UniPathway" id="UPA00068">
    <property type="reaction ID" value="UER00107"/>
</dbReference>
<keyword evidence="7 9" id="KW-0067">ATP-binding</keyword>
<dbReference type="AlphaFoldDB" id="K6WVZ1"/>
<dbReference type="PIRSF" id="PIRSF000728">
    <property type="entry name" value="NAGK"/>
    <property type="match status" value="1"/>
</dbReference>
<dbReference type="InterPro" id="IPR036393">
    <property type="entry name" value="AceGlu_kinase-like_sf"/>
</dbReference>
<feature type="binding site" evidence="9">
    <location>
        <position position="95"/>
    </location>
    <ligand>
        <name>substrate</name>
    </ligand>
</feature>
<keyword evidence="3 9" id="KW-0028">Amino-acid biosynthesis</keyword>
<feature type="site" description="Transition state stabilizer" evidence="9">
    <location>
        <position position="38"/>
    </location>
</feature>
<evidence type="ECO:0000256" key="5">
    <source>
        <dbReference type="ARBA" id="ARBA00022741"/>
    </source>
</evidence>
<keyword evidence="9" id="KW-0963">Cytoplasm</keyword>
<keyword evidence="2 9" id="KW-0055">Arginine biosynthesis</keyword>
<name>K6WVZ1_9MICO</name>
<evidence type="ECO:0000256" key="2">
    <source>
        <dbReference type="ARBA" id="ARBA00022571"/>
    </source>
</evidence>